<accession>A0A1S9RBS9</accession>
<evidence type="ECO:0000256" key="1">
    <source>
        <dbReference type="RuleBase" id="RU366023"/>
    </source>
</evidence>
<dbReference type="EC" id="4.1.2.13" evidence="1"/>
<comment type="catalytic activity">
    <reaction evidence="1">
        <text>beta-D-fructose 1,6-bisphosphate = D-glyceraldehyde 3-phosphate + dihydroxyacetone phosphate</text>
        <dbReference type="Rhea" id="RHEA:14729"/>
        <dbReference type="ChEBI" id="CHEBI:32966"/>
        <dbReference type="ChEBI" id="CHEBI:57642"/>
        <dbReference type="ChEBI" id="CHEBI:59776"/>
        <dbReference type="EC" id="4.1.2.13"/>
    </reaction>
</comment>
<dbReference type="EMBL" id="LJBN01000216">
    <property type="protein sequence ID" value="OOQ82528.1"/>
    <property type="molecule type" value="Genomic_DNA"/>
</dbReference>
<dbReference type="AlphaFoldDB" id="A0A1S9RBS9"/>
<evidence type="ECO:0000313" key="2">
    <source>
        <dbReference type="EMBL" id="OOQ82528.1"/>
    </source>
</evidence>
<keyword evidence="1" id="KW-0324">Glycolysis</keyword>
<keyword evidence="1" id="KW-0479">Metal-binding</keyword>
<dbReference type="GO" id="GO:0008270">
    <property type="term" value="F:zinc ion binding"/>
    <property type="evidence" value="ECO:0007669"/>
    <property type="project" value="UniProtKB-UniRule"/>
</dbReference>
<dbReference type="InterPro" id="IPR013785">
    <property type="entry name" value="Aldolase_TIM"/>
</dbReference>
<comment type="function">
    <text evidence="1">Catalyzes the aldol condensation of dihydroxyacetone phosphate (DHAP or glycerone-phosphate) with glyceraldehyde 3-phosphate (G3P) to form fructose 1,6-bisphosphate (FBP) in gluconeogenesis and the reverse reaction in glycolysis.</text>
</comment>
<keyword evidence="1" id="KW-0862">Zinc</keyword>
<name>A0A1S9RBS9_PENBI</name>
<dbReference type="InterPro" id="IPR000771">
    <property type="entry name" value="FBA_II"/>
</dbReference>
<comment type="similarity">
    <text evidence="1">Belongs to the class II fructose-bisphosphate aldolase family.</text>
</comment>
<evidence type="ECO:0000313" key="3">
    <source>
        <dbReference type="Proteomes" id="UP000190744"/>
    </source>
</evidence>
<dbReference type="UniPathway" id="UPA00109">
    <property type="reaction ID" value="UER00183"/>
</dbReference>
<sequence>MEAMAWSEAYEGPVAYRQSNWSPSNASGAAGQSFGLLASDAARESPHLANYSHFRSTQILTFNHSGVEDFQEPSSLHGVITTIAYNIEQVLGLVQAATAARSPLIIQFFPWAMVATDGLLIRTAADAAKRASRAADLPFDSITVDMSHYDKEVLVQYYDERQKFTEAEPGRIEGEEDGVMDTAGLKTCMTTAEEVDDFVATGVDVLAPAFERIRQQSKGRINLALHGTNGFEPELMKRCLAAGVTKINLNLLVLNDHT</sequence>
<dbReference type="SUPFAM" id="SSF51569">
    <property type="entry name" value="Aldolase"/>
    <property type="match status" value="1"/>
</dbReference>
<comment type="cofactor">
    <cofactor evidence="1">
        <name>Zn(2+)</name>
        <dbReference type="ChEBI" id="CHEBI:29105"/>
    </cofactor>
    <text evidence="1">Binds 2 Zn(2+) ions per subunit. One is catalytic and the other provides a structural contribution.</text>
</comment>
<reference evidence="3" key="1">
    <citation type="submission" date="2015-09" db="EMBL/GenBank/DDBJ databases">
        <authorList>
            <person name="Fill T.P."/>
            <person name="Baretta J.F."/>
            <person name="de Almeida L.G."/>
            <person name="Rocha M."/>
            <person name="de Souza D.H."/>
            <person name="Malavazi I."/>
            <person name="Cerdeira L.T."/>
            <person name="Hong H."/>
            <person name="Samborskyy M."/>
            <person name="de Vasconcelos A.T."/>
            <person name="Leadlay P."/>
            <person name="Rodrigues-Filho E."/>
        </authorList>
    </citation>
    <scope>NUCLEOTIDE SEQUENCE [LARGE SCALE GENOMIC DNA]</scope>
    <source>
        <strain evidence="3">LaBioMMi 136</strain>
    </source>
</reference>
<gene>
    <name evidence="2" type="ORF">PEBR_40018</name>
</gene>
<dbReference type="Gene3D" id="3.20.20.70">
    <property type="entry name" value="Aldolase class I"/>
    <property type="match status" value="1"/>
</dbReference>
<comment type="caution">
    <text evidence="2">The sequence shown here is derived from an EMBL/GenBank/DDBJ whole genome shotgun (WGS) entry which is preliminary data.</text>
</comment>
<dbReference type="Proteomes" id="UP000190744">
    <property type="component" value="Unassembled WGS sequence"/>
</dbReference>
<keyword evidence="1" id="KW-0456">Lyase</keyword>
<dbReference type="GO" id="GO:0004332">
    <property type="term" value="F:fructose-bisphosphate aldolase activity"/>
    <property type="evidence" value="ECO:0007669"/>
    <property type="project" value="UniProtKB-EC"/>
</dbReference>
<dbReference type="Pfam" id="PF01116">
    <property type="entry name" value="F_bP_aldolase"/>
    <property type="match status" value="2"/>
</dbReference>
<dbReference type="GO" id="GO:0006096">
    <property type="term" value="P:glycolytic process"/>
    <property type="evidence" value="ECO:0007669"/>
    <property type="project" value="UniProtKB-UniPathway"/>
</dbReference>
<comment type="pathway">
    <text evidence="1">Carbohydrate degradation; glycolysis; D-glyceraldehyde 3-phosphate and glycerone phosphate from D-glucose: step 4/4.</text>
</comment>
<protein>
    <recommendedName>
        <fullName evidence="1">Fructose-bisphosphate aldolase</fullName>
        <shortName evidence="1">FBP aldolase</shortName>
        <ecNumber evidence="1">4.1.2.13</ecNumber>
    </recommendedName>
</protein>
<proteinExistence type="inferred from homology"/>
<organism evidence="2 3">
    <name type="scientific">Penicillium brasilianum</name>
    <dbReference type="NCBI Taxonomy" id="104259"/>
    <lineage>
        <taxon>Eukaryota</taxon>
        <taxon>Fungi</taxon>
        <taxon>Dikarya</taxon>
        <taxon>Ascomycota</taxon>
        <taxon>Pezizomycotina</taxon>
        <taxon>Eurotiomycetes</taxon>
        <taxon>Eurotiomycetidae</taxon>
        <taxon>Eurotiales</taxon>
        <taxon>Aspergillaceae</taxon>
        <taxon>Penicillium</taxon>
    </lineage>
</organism>